<feature type="domain" description="BTB" evidence="2">
    <location>
        <begin position="195"/>
        <end position="282"/>
    </location>
</feature>
<comment type="caution">
    <text evidence="3">The sequence shown here is derived from an EMBL/GenBank/DDBJ whole genome shotgun (WGS) entry which is preliminary data.</text>
</comment>
<gene>
    <name evidence="3" type="ORF">N7493_006871</name>
</gene>
<dbReference type="Proteomes" id="UP001215712">
    <property type="component" value="Unassembled WGS sequence"/>
</dbReference>
<dbReference type="AlphaFoldDB" id="A0AAD6MUZ2"/>
<evidence type="ECO:0000313" key="4">
    <source>
        <dbReference type="Proteomes" id="UP001215712"/>
    </source>
</evidence>
<protein>
    <recommendedName>
        <fullName evidence="2">BTB domain-containing protein</fullName>
    </recommendedName>
</protein>
<name>A0AAD6MUZ2_9EURO</name>
<proteinExistence type="predicted"/>
<dbReference type="EMBL" id="JAQJAN010000009">
    <property type="protein sequence ID" value="KAJ5719993.1"/>
    <property type="molecule type" value="Genomic_DNA"/>
</dbReference>
<accession>A0AAD6MUZ2</accession>
<evidence type="ECO:0000256" key="1">
    <source>
        <dbReference type="SAM" id="MobiDB-lite"/>
    </source>
</evidence>
<dbReference type="InterPro" id="IPR000210">
    <property type="entry name" value="BTB/POZ_dom"/>
</dbReference>
<sequence>MDPPTHIIDPDGEVVIILRNADSPFAQNVENMNTARDTHVHREMCDSPQSSAEATQAPKCSPKYQEPTSKANRKAKKSNKSKHRASGRNRKEDHVFYDPAIDEATIEESATEYPTPEEAATEDTIVKDPVVEESTTEYPVPEDAVIEEYAGEDAAPGNAAPKGTTVEDPTAEESAAEEYFSKASNSSCFRIQVSAKHMILASPVFKTMFTGDWKESITLAKKGSVEVNAESWNIEALLIVLHAIHCQHYKIPQKLTLEMLAQVAVIADYYQCKEPLHILKDIWIKNMEEAIPKAFSRDLVLWLWIAWFFQLPFEFKVSTSIAMSHSNGWIDSWGLPVSHQVIGKGERYFPSAC</sequence>
<feature type="region of interest" description="Disordered" evidence="1">
    <location>
        <begin position="151"/>
        <end position="174"/>
    </location>
</feature>
<evidence type="ECO:0000259" key="2">
    <source>
        <dbReference type="Pfam" id="PF00651"/>
    </source>
</evidence>
<dbReference type="SUPFAM" id="SSF54695">
    <property type="entry name" value="POZ domain"/>
    <property type="match status" value="1"/>
</dbReference>
<feature type="compositionally biased region" description="Basic residues" evidence="1">
    <location>
        <begin position="71"/>
        <end position="88"/>
    </location>
</feature>
<dbReference type="Gene3D" id="3.30.710.10">
    <property type="entry name" value="Potassium Channel Kv1.1, Chain A"/>
    <property type="match status" value="1"/>
</dbReference>
<reference evidence="3" key="2">
    <citation type="submission" date="2023-01" db="EMBL/GenBank/DDBJ databases">
        <authorList>
            <person name="Petersen C."/>
        </authorList>
    </citation>
    <scope>NUCLEOTIDE SEQUENCE</scope>
    <source>
        <strain evidence="3">IBT 17514</strain>
    </source>
</reference>
<feature type="region of interest" description="Disordered" evidence="1">
    <location>
        <begin position="42"/>
        <end position="97"/>
    </location>
</feature>
<keyword evidence="4" id="KW-1185">Reference proteome</keyword>
<dbReference type="CDD" id="cd18186">
    <property type="entry name" value="BTB_POZ_ZBTB_KLHL-like"/>
    <property type="match status" value="1"/>
</dbReference>
<reference evidence="3" key="1">
    <citation type="journal article" date="2023" name="IMA Fungus">
        <title>Comparative genomic study of the Penicillium genus elucidates a diverse pangenome and 15 lateral gene transfer events.</title>
        <authorList>
            <person name="Petersen C."/>
            <person name="Sorensen T."/>
            <person name="Nielsen M.R."/>
            <person name="Sondergaard T.E."/>
            <person name="Sorensen J.L."/>
            <person name="Fitzpatrick D.A."/>
            <person name="Frisvad J.C."/>
            <person name="Nielsen K.L."/>
        </authorList>
    </citation>
    <scope>NUCLEOTIDE SEQUENCE</scope>
    <source>
        <strain evidence="3">IBT 17514</strain>
    </source>
</reference>
<evidence type="ECO:0000313" key="3">
    <source>
        <dbReference type="EMBL" id="KAJ5719993.1"/>
    </source>
</evidence>
<dbReference type="InterPro" id="IPR011333">
    <property type="entry name" value="SKP1/BTB/POZ_sf"/>
</dbReference>
<dbReference type="Pfam" id="PF00651">
    <property type="entry name" value="BTB"/>
    <property type="match status" value="1"/>
</dbReference>
<organism evidence="3 4">
    <name type="scientific">Penicillium malachiteum</name>
    <dbReference type="NCBI Taxonomy" id="1324776"/>
    <lineage>
        <taxon>Eukaryota</taxon>
        <taxon>Fungi</taxon>
        <taxon>Dikarya</taxon>
        <taxon>Ascomycota</taxon>
        <taxon>Pezizomycotina</taxon>
        <taxon>Eurotiomycetes</taxon>
        <taxon>Eurotiomycetidae</taxon>
        <taxon>Eurotiales</taxon>
        <taxon>Aspergillaceae</taxon>
        <taxon>Penicillium</taxon>
    </lineage>
</organism>